<reference evidence="16 17" key="1">
    <citation type="submission" date="2020-05" db="EMBL/GenBank/DDBJ databases">
        <title>Electrophorus electricus (electric eel) genome, fEleEle1, primary haplotype.</title>
        <authorList>
            <person name="Myers G."/>
            <person name="Meyer A."/>
            <person name="Fedrigo O."/>
            <person name="Formenti G."/>
            <person name="Rhie A."/>
            <person name="Tracey A."/>
            <person name="Sims Y."/>
            <person name="Jarvis E.D."/>
        </authorList>
    </citation>
    <scope>NUCLEOTIDE SEQUENCE [LARGE SCALE GENOMIC DNA]</scope>
</reference>
<dbReference type="FunFam" id="3.30.200.20:FF:000024">
    <property type="entry name" value="B-Raf proto-oncogene serine/threonine-protein kinase"/>
    <property type="match status" value="1"/>
</dbReference>
<evidence type="ECO:0000256" key="6">
    <source>
        <dbReference type="ARBA" id="ARBA00022723"/>
    </source>
</evidence>
<comment type="similarity">
    <text evidence="1">Belongs to the protein kinase superfamily. TKL Ser/Thr protein kinase family. RAF subfamily.</text>
</comment>
<dbReference type="PANTHER" id="PTHR44329:SF55">
    <property type="entry name" value="SERINE_THREONINE-PROTEIN KINASE A-RAF"/>
    <property type="match status" value="1"/>
</dbReference>
<dbReference type="SUPFAM" id="SSF56112">
    <property type="entry name" value="Protein kinase-like (PK-like)"/>
    <property type="match status" value="1"/>
</dbReference>
<dbReference type="AlphaFoldDB" id="A0AAY5EBD9"/>
<dbReference type="InterPro" id="IPR003116">
    <property type="entry name" value="RBD_dom"/>
</dbReference>
<evidence type="ECO:0000256" key="9">
    <source>
        <dbReference type="ARBA" id="ARBA00022833"/>
    </source>
</evidence>
<dbReference type="PROSITE" id="PS00107">
    <property type="entry name" value="PROTEIN_KINASE_ATP"/>
    <property type="match status" value="1"/>
</dbReference>
<evidence type="ECO:0000256" key="12">
    <source>
        <dbReference type="SAM" id="MobiDB-lite"/>
    </source>
</evidence>
<keyword evidence="3" id="KW-0723">Serine/threonine-protein kinase</keyword>
<dbReference type="SMART" id="SM00455">
    <property type="entry name" value="RBD"/>
    <property type="match status" value="1"/>
</dbReference>
<dbReference type="FunFam" id="3.10.20.90:FF:000015">
    <property type="entry name" value="B-Raf proto-oncogene serine/threonine-protein kinase"/>
    <property type="match status" value="1"/>
</dbReference>
<reference evidence="16" key="2">
    <citation type="submission" date="2025-08" db="UniProtKB">
        <authorList>
            <consortium name="Ensembl"/>
        </authorList>
    </citation>
    <scope>IDENTIFICATION</scope>
</reference>
<feature type="domain" description="RBD" evidence="15">
    <location>
        <begin position="23"/>
        <end position="95"/>
    </location>
</feature>
<dbReference type="GeneTree" id="ENSGT00940000159633"/>
<dbReference type="PROSITE" id="PS50898">
    <property type="entry name" value="RBD"/>
    <property type="match status" value="1"/>
</dbReference>
<dbReference type="InterPro" id="IPR051681">
    <property type="entry name" value="Ser/Thr_Kinases-Pseudokinases"/>
</dbReference>
<dbReference type="PROSITE" id="PS50081">
    <property type="entry name" value="ZF_DAG_PE_2"/>
    <property type="match status" value="1"/>
</dbReference>
<dbReference type="PROSITE" id="PS00479">
    <property type="entry name" value="ZF_DAG_PE_1"/>
    <property type="match status" value="1"/>
</dbReference>
<dbReference type="Pfam" id="PF00130">
    <property type="entry name" value="C1_1"/>
    <property type="match status" value="1"/>
</dbReference>
<dbReference type="PROSITE" id="PS00108">
    <property type="entry name" value="PROTEIN_KINASE_ST"/>
    <property type="match status" value="1"/>
</dbReference>
<dbReference type="PRINTS" id="PR00008">
    <property type="entry name" value="DAGPEDOMAIN"/>
</dbReference>
<dbReference type="GO" id="GO:0005739">
    <property type="term" value="C:mitochondrion"/>
    <property type="evidence" value="ECO:0007669"/>
    <property type="project" value="TreeGrafter"/>
</dbReference>
<keyword evidence="8" id="KW-0418">Kinase</keyword>
<evidence type="ECO:0000259" key="14">
    <source>
        <dbReference type="PROSITE" id="PS50081"/>
    </source>
</evidence>
<evidence type="ECO:0000256" key="7">
    <source>
        <dbReference type="ARBA" id="ARBA00022741"/>
    </source>
</evidence>
<dbReference type="FunFam" id="1.10.510.10:FF:000036">
    <property type="entry name" value="RAF proto-oncogene serine/threonine-protein kinase"/>
    <property type="match status" value="1"/>
</dbReference>
<keyword evidence="6" id="KW-0479">Metal-binding</keyword>
<keyword evidence="7 11" id="KW-0547">Nucleotide-binding</keyword>
<feature type="region of interest" description="Disordered" evidence="12">
    <location>
        <begin position="1"/>
        <end position="24"/>
    </location>
</feature>
<dbReference type="InterPro" id="IPR020454">
    <property type="entry name" value="DAG/PE-bd"/>
</dbReference>
<evidence type="ECO:0000256" key="3">
    <source>
        <dbReference type="ARBA" id="ARBA00022527"/>
    </source>
</evidence>
<dbReference type="Pfam" id="PF07714">
    <property type="entry name" value="PK_Tyr_Ser-Thr"/>
    <property type="match status" value="1"/>
</dbReference>
<evidence type="ECO:0000256" key="4">
    <source>
        <dbReference type="ARBA" id="ARBA00022553"/>
    </source>
</evidence>
<keyword evidence="9" id="KW-0862">Zinc</keyword>
<evidence type="ECO:0000256" key="1">
    <source>
        <dbReference type="ARBA" id="ARBA00010507"/>
    </source>
</evidence>
<evidence type="ECO:0000313" key="17">
    <source>
        <dbReference type="Proteomes" id="UP000314983"/>
    </source>
</evidence>
<evidence type="ECO:0000256" key="2">
    <source>
        <dbReference type="ARBA" id="ARBA00012513"/>
    </source>
</evidence>
<evidence type="ECO:0000259" key="15">
    <source>
        <dbReference type="PROSITE" id="PS50898"/>
    </source>
</evidence>
<dbReference type="InterPro" id="IPR029071">
    <property type="entry name" value="Ubiquitin-like_domsf"/>
</dbReference>
<dbReference type="InterPro" id="IPR008271">
    <property type="entry name" value="Ser/Thr_kinase_AS"/>
</dbReference>
<feature type="binding site" evidence="11">
    <location>
        <position position="250"/>
    </location>
    <ligand>
        <name>ATP</name>
        <dbReference type="ChEBI" id="CHEBI:30616"/>
    </ligand>
</feature>
<dbReference type="EC" id="2.7.11.1" evidence="2"/>
<gene>
    <name evidence="16" type="primary">ARAF</name>
</gene>
<feature type="domain" description="Phorbol-ester/DAG-type" evidence="14">
    <location>
        <begin position="102"/>
        <end position="148"/>
    </location>
</feature>
<dbReference type="GO" id="GO:0004709">
    <property type="term" value="F:MAP kinase kinase kinase activity"/>
    <property type="evidence" value="ECO:0007669"/>
    <property type="project" value="TreeGrafter"/>
</dbReference>
<evidence type="ECO:0000256" key="5">
    <source>
        <dbReference type="ARBA" id="ARBA00022679"/>
    </source>
</evidence>
<keyword evidence="5" id="KW-0808">Transferase</keyword>
<dbReference type="SMART" id="SM00220">
    <property type="entry name" value="S_TKc"/>
    <property type="match status" value="1"/>
</dbReference>
<dbReference type="GO" id="GO:0005524">
    <property type="term" value="F:ATP binding"/>
    <property type="evidence" value="ECO:0007669"/>
    <property type="project" value="UniProtKB-UniRule"/>
</dbReference>
<dbReference type="SMART" id="SM00109">
    <property type="entry name" value="C1"/>
    <property type="match status" value="1"/>
</dbReference>
<reference evidence="16" key="3">
    <citation type="submission" date="2025-09" db="UniProtKB">
        <authorList>
            <consortium name="Ensembl"/>
        </authorList>
    </citation>
    <scope>IDENTIFICATION</scope>
</reference>
<dbReference type="CDD" id="cd20870">
    <property type="entry name" value="C1_A_C-Raf"/>
    <property type="match status" value="1"/>
</dbReference>
<sequence>MSSTSSCSSSGENSPEDVPRGGGTIRVYLPNKQRTVVNVRPGQTVHDSLDKALKVRGLSQECCAVFRLLEGRKRLTEWNTDITPLVGEELLVEVLDDVPLTMHNFVRKTFFKLAYCDFCHKFLFNGFRCQTCGYKFHQHCSSKVPTVCVDMDTMTKRCVVCRLGNDLVRCERRGVADIGGWLAFRLGPKRHILRAPFHICAAPSQHRVGYRDSSYYWEVHSREVTMQKRIGSGSFGTVYKGKWHGDVAIKILKVTEPTPEQLQAFRNEMQVLRKTRHVNILLFMGFMTKPHFAIITQWCEGSSLYRHLHVTETKFDTMRRIDVARQTAQGMDYLHAKNIIHRDLKSNNIFLHEGWTVKIGDFGLATVKSRWSGSQQVEQPSGSILWMAPEVIRMQDANPYTFQSDVYGYGVVLFELMSGTLPYSNINNRDQIIFMVGRGYLSPDLSKLYSNCPKSMKRLIIDCLKFKRDERPLFPQILVGIEQVQDLLPKIERSASEPSLHRAVHAEDLNPLLLHTTRFLPL</sequence>
<dbReference type="Gene3D" id="3.30.60.20">
    <property type="match status" value="1"/>
</dbReference>
<feature type="domain" description="Protein kinase" evidence="13">
    <location>
        <begin position="224"/>
        <end position="488"/>
    </location>
</feature>
<dbReference type="Gene3D" id="3.10.20.90">
    <property type="entry name" value="Phosphatidylinositol 3-kinase Catalytic Subunit, Chain A, domain 1"/>
    <property type="match status" value="1"/>
</dbReference>
<dbReference type="Proteomes" id="UP000314983">
    <property type="component" value="Chromosome 5"/>
</dbReference>
<evidence type="ECO:0000313" key="16">
    <source>
        <dbReference type="Ensembl" id="ENSEEEP00000054203.1"/>
    </source>
</evidence>
<evidence type="ECO:0000256" key="11">
    <source>
        <dbReference type="PROSITE-ProRule" id="PRU10141"/>
    </source>
</evidence>
<dbReference type="GO" id="GO:0046872">
    <property type="term" value="F:metal ion binding"/>
    <property type="evidence" value="ECO:0007669"/>
    <property type="project" value="UniProtKB-KW"/>
</dbReference>
<keyword evidence="10 11" id="KW-0067">ATP-binding</keyword>
<dbReference type="SUPFAM" id="SSF57889">
    <property type="entry name" value="Cysteine-rich domain"/>
    <property type="match status" value="1"/>
</dbReference>
<dbReference type="FunFam" id="3.30.60.20:FF:000004">
    <property type="entry name" value="B-Raf proto-oncogene serine/threonine-protein kinase"/>
    <property type="match status" value="1"/>
</dbReference>
<dbReference type="Gene3D" id="1.10.510.10">
    <property type="entry name" value="Transferase(Phosphotransferase) domain 1"/>
    <property type="match status" value="1"/>
</dbReference>
<organism evidence="16 17">
    <name type="scientific">Electrophorus electricus</name>
    <name type="common">Electric eel</name>
    <name type="synonym">Gymnotus electricus</name>
    <dbReference type="NCBI Taxonomy" id="8005"/>
    <lineage>
        <taxon>Eukaryota</taxon>
        <taxon>Metazoa</taxon>
        <taxon>Chordata</taxon>
        <taxon>Craniata</taxon>
        <taxon>Vertebrata</taxon>
        <taxon>Euteleostomi</taxon>
        <taxon>Actinopterygii</taxon>
        <taxon>Neopterygii</taxon>
        <taxon>Teleostei</taxon>
        <taxon>Ostariophysi</taxon>
        <taxon>Gymnotiformes</taxon>
        <taxon>Gymnotoidei</taxon>
        <taxon>Gymnotidae</taxon>
        <taxon>Electrophorus</taxon>
    </lineage>
</organism>
<evidence type="ECO:0000259" key="13">
    <source>
        <dbReference type="PROSITE" id="PS50011"/>
    </source>
</evidence>
<protein>
    <recommendedName>
        <fullName evidence="2">non-specific serine/threonine protein kinase</fullName>
        <ecNumber evidence="2">2.7.11.1</ecNumber>
    </recommendedName>
</protein>
<dbReference type="InterPro" id="IPR017441">
    <property type="entry name" value="Protein_kinase_ATP_BS"/>
</dbReference>
<feature type="compositionally biased region" description="Low complexity" evidence="12">
    <location>
        <begin position="1"/>
        <end position="13"/>
    </location>
</feature>
<dbReference type="Ensembl" id="ENSEEET00000062636.1">
    <property type="protein sequence ID" value="ENSEEEP00000054203.1"/>
    <property type="gene ID" value="ENSEEEG00000020461.2"/>
</dbReference>
<dbReference type="InterPro" id="IPR011009">
    <property type="entry name" value="Kinase-like_dom_sf"/>
</dbReference>
<dbReference type="InterPro" id="IPR001245">
    <property type="entry name" value="Ser-Thr/Tyr_kinase_cat_dom"/>
</dbReference>
<dbReference type="PANTHER" id="PTHR44329">
    <property type="entry name" value="SERINE/THREONINE-PROTEIN KINASE TNNI3K-RELATED"/>
    <property type="match status" value="1"/>
</dbReference>
<evidence type="ECO:0000256" key="10">
    <source>
        <dbReference type="ARBA" id="ARBA00022840"/>
    </source>
</evidence>
<dbReference type="InterPro" id="IPR002219">
    <property type="entry name" value="PKC_DAG/PE"/>
</dbReference>
<dbReference type="PROSITE" id="PS50011">
    <property type="entry name" value="PROTEIN_KINASE_DOM"/>
    <property type="match status" value="1"/>
</dbReference>
<name>A0AAY5EBD9_ELEEL</name>
<evidence type="ECO:0000256" key="8">
    <source>
        <dbReference type="ARBA" id="ARBA00022777"/>
    </source>
</evidence>
<dbReference type="InterPro" id="IPR000719">
    <property type="entry name" value="Prot_kinase_dom"/>
</dbReference>
<dbReference type="SUPFAM" id="SSF54236">
    <property type="entry name" value="Ubiquitin-like"/>
    <property type="match status" value="1"/>
</dbReference>
<dbReference type="Pfam" id="PF02196">
    <property type="entry name" value="RBD"/>
    <property type="match status" value="1"/>
</dbReference>
<dbReference type="Gene3D" id="3.30.200.20">
    <property type="entry name" value="Phosphorylase Kinase, domain 1"/>
    <property type="match status" value="1"/>
</dbReference>
<proteinExistence type="inferred from homology"/>
<keyword evidence="4" id="KW-0597">Phosphoprotein</keyword>
<keyword evidence="17" id="KW-1185">Reference proteome</keyword>
<dbReference type="CDD" id="cd17133">
    <property type="entry name" value="RBD_ARAF"/>
    <property type="match status" value="1"/>
</dbReference>
<dbReference type="InterPro" id="IPR046349">
    <property type="entry name" value="C1-like_sf"/>
</dbReference>
<accession>A0AAY5EBD9</accession>
<dbReference type="GO" id="GO:0005829">
    <property type="term" value="C:cytosol"/>
    <property type="evidence" value="ECO:0007669"/>
    <property type="project" value="TreeGrafter"/>
</dbReference>